<name>A0A0N9HTC5_9BACT</name>
<reference evidence="3" key="1">
    <citation type="submission" date="2016-04" db="EMBL/GenBank/DDBJ databases">
        <title>Exploring the genomic information of specific uncultured soil bacteria through a new metagenomic library-based strategy.</title>
        <authorList>
            <person name="Liu Y."/>
            <person name="Zhang R."/>
        </authorList>
    </citation>
    <scope>NUCLEOTIDE SEQUENCE</scope>
</reference>
<feature type="transmembrane region" description="Helical" evidence="2">
    <location>
        <begin position="7"/>
        <end position="27"/>
    </location>
</feature>
<organism evidence="3">
    <name type="scientific">uncultured bacterium 5E7</name>
    <dbReference type="NCBI Taxonomy" id="1701324"/>
    <lineage>
        <taxon>Bacteria</taxon>
        <taxon>environmental samples</taxon>
    </lineage>
</organism>
<dbReference type="EMBL" id="KT342855">
    <property type="protein sequence ID" value="ALG05233.1"/>
    <property type="molecule type" value="Genomic_DNA"/>
</dbReference>
<keyword evidence="2" id="KW-0472">Membrane</keyword>
<dbReference type="InterPro" id="IPR003425">
    <property type="entry name" value="CCB3/YggT"/>
</dbReference>
<dbReference type="GO" id="GO:0016020">
    <property type="term" value="C:membrane"/>
    <property type="evidence" value="ECO:0007669"/>
    <property type="project" value="InterPro"/>
</dbReference>
<dbReference type="AlphaFoldDB" id="A0A0N9HTC5"/>
<evidence type="ECO:0000256" key="1">
    <source>
        <dbReference type="ARBA" id="ARBA00010894"/>
    </source>
</evidence>
<sequence length="82" mass="9329">MYLANFIELLINILVIAIFLRAIISWFRLAPDNPINVILVQVTEPILSPLRRVVPSLGMFDLTPWIAMILLQFLGQLIVSNL</sequence>
<keyword evidence="2" id="KW-1133">Transmembrane helix</keyword>
<keyword evidence="2" id="KW-0812">Transmembrane</keyword>
<evidence type="ECO:0000313" key="3">
    <source>
        <dbReference type="EMBL" id="ALG05233.1"/>
    </source>
</evidence>
<protein>
    <recommendedName>
        <fullName evidence="4">YggT family protein</fullName>
    </recommendedName>
</protein>
<dbReference type="Pfam" id="PF02325">
    <property type="entry name" value="CCB3_YggT"/>
    <property type="match status" value="1"/>
</dbReference>
<proteinExistence type="inferred from homology"/>
<evidence type="ECO:0008006" key="4">
    <source>
        <dbReference type="Google" id="ProtNLM"/>
    </source>
</evidence>
<dbReference type="PANTHER" id="PTHR33219:SF14">
    <property type="entry name" value="PROTEIN COFACTOR ASSEMBLY OF COMPLEX C SUBUNIT B CCB3, CHLOROPLASTIC-RELATED"/>
    <property type="match status" value="1"/>
</dbReference>
<dbReference type="PANTHER" id="PTHR33219">
    <property type="entry name" value="YLMG HOMOLOG PROTEIN 2, CHLOROPLASTIC"/>
    <property type="match status" value="1"/>
</dbReference>
<accession>A0A0N9HTC5</accession>
<comment type="similarity">
    <text evidence="1">Belongs to the YggT family.</text>
</comment>
<feature type="transmembrane region" description="Helical" evidence="2">
    <location>
        <begin position="62"/>
        <end position="79"/>
    </location>
</feature>
<evidence type="ECO:0000256" key="2">
    <source>
        <dbReference type="SAM" id="Phobius"/>
    </source>
</evidence>
<gene>
    <name evidence="3" type="ORF">5E7_012</name>
</gene>